<evidence type="ECO:0000256" key="1">
    <source>
        <dbReference type="ARBA" id="ARBA00000900"/>
    </source>
</evidence>
<comment type="subcellular location">
    <subcellularLocation>
        <location evidence="2">Membrane</location>
        <topology evidence="2">Single-pass membrane protein</topology>
    </subcellularLocation>
</comment>
<dbReference type="Gene3D" id="3.30.40.10">
    <property type="entry name" value="Zinc/RING finger domain, C3HC4 (zinc finger)"/>
    <property type="match status" value="1"/>
</dbReference>
<evidence type="ECO:0000256" key="4">
    <source>
        <dbReference type="ARBA" id="ARBA00012483"/>
    </source>
</evidence>
<comment type="similarity">
    <text evidence="13">Belongs to the RING-type zinc finger family. ATL subfamily.</text>
</comment>
<evidence type="ECO:0000256" key="14">
    <source>
        <dbReference type="PROSITE-ProRule" id="PRU00175"/>
    </source>
</evidence>
<comment type="catalytic activity">
    <reaction evidence="1">
        <text>S-ubiquitinyl-[E2 ubiquitin-conjugating enzyme]-L-cysteine + [acceptor protein]-L-lysine = [E2 ubiquitin-conjugating enzyme]-L-cysteine + N(6)-ubiquitinyl-[acceptor protein]-L-lysine.</text>
        <dbReference type="EC" id="2.3.2.27"/>
    </reaction>
</comment>
<keyword evidence="12 16" id="KW-0472">Membrane</keyword>
<keyword evidence="6 16" id="KW-0812">Transmembrane</keyword>
<keyword evidence="5" id="KW-0808">Transferase</keyword>
<evidence type="ECO:0000313" key="20">
    <source>
        <dbReference type="Proteomes" id="UP000215914"/>
    </source>
</evidence>
<feature type="domain" description="RING-type" evidence="17">
    <location>
        <begin position="110"/>
        <end position="152"/>
    </location>
</feature>
<evidence type="ECO:0000256" key="12">
    <source>
        <dbReference type="ARBA" id="ARBA00023136"/>
    </source>
</evidence>
<name>A0A251S7B1_HELAN</name>
<dbReference type="EMBL" id="CM007904">
    <property type="protein sequence ID" value="OTF94145.1"/>
    <property type="molecule type" value="Genomic_DNA"/>
</dbReference>
<evidence type="ECO:0000256" key="3">
    <source>
        <dbReference type="ARBA" id="ARBA00004906"/>
    </source>
</evidence>
<evidence type="ECO:0000256" key="2">
    <source>
        <dbReference type="ARBA" id="ARBA00004167"/>
    </source>
</evidence>
<gene>
    <name evidence="19" type="ORF">HannXRQ_Chr15g0468921</name>
    <name evidence="18" type="ORF">HanXRQr2_Chr15g0677171</name>
</gene>
<dbReference type="SMART" id="SM00184">
    <property type="entry name" value="RING"/>
    <property type="match status" value="1"/>
</dbReference>
<dbReference type="GO" id="GO:0008270">
    <property type="term" value="F:zinc ion binding"/>
    <property type="evidence" value="ECO:0007669"/>
    <property type="project" value="UniProtKB-KW"/>
</dbReference>
<evidence type="ECO:0000256" key="5">
    <source>
        <dbReference type="ARBA" id="ARBA00022679"/>
    </source>
</evidence>
<dbReference type="InterPro" id="IPR001841">
    <property type="entry name" value="Znf_RING"/>
</dbReference>
<feature type="transmembrane region" description="Helical" evidence="16">
    <location>
        <begin position="21"/>
        <end position="44"/>
    </location>
</feature>
<dbReference type="Pfam" id="PF13639">
    <property type="entry name" value="zf-RING_2"/>
    <property type="match status" value="1"/>
</dbReference>
<feature type="compositionally biased region" description="Basic and acidic residues" evidence="15">
    <location>
        <begin position="195"/>
        <end position="205"/>
    </location>
</feature>
<dbReference type="InterPro" id="IPR044600">
    <property type="entry name" value="ATL1/ATL16-like"/>
</dbReference>
<dbReference type="GO" id="GO:0016567">
    <property type="term" value="P:protein ubiquitination"/>
    <property type="evidence" value="ECO:0007669"/>
    <property type="project" value="InterPro"/>
</dbReference>
<evidence type="ECO:0000256" key="6">
    <source>
        <dbReference type="ARBA" id="ARBA00022692"/>
    </source>
</evidence>
<dbReference type="CDD" id="cd16461">
    <property type="entry name" value="RING-H2_EL5-like"/>
    <property type="match status" value="1"/>
</dbReference>
<dbReference type="EC" id="2.3.2.27" evidence="4"/>
<feature type="region of interest" description="Disordered" evidence="15">
    <location>
        <begin position="185"/>
        <end position="213"/>
    </location>
</feature>
<keyword evidence="11 16" id="KW-1133">Transmembrane helix</keyword>
<protein>
    <recommendedName>
        <fullName evidence="4">RING-type E3 ubiquitin transferase</fullName>
        <ecNumber evidence="4">2.3.2.27</ecNumber>
    </recommendedName>
</protein>
<dbReference type="AlphaFoldDB" id="A0A251S7B1"/>
<dbReference type="EMBL" id="MNCJ02000330">
    <property type="protein sequence ID" value="KAF5763168.1"/>
    <property type="molecule type" value="Genomic_DNA"/>
</dbReference>
<evidence type="ECO:0000256" key="9">
    <source>
        <dbReference type="ARBA" id="ARBA00022786"/>
    </source>
</evidence>
<evidence type="ECO:0000256" key="8">
    <source>
        <dbReference type="ARBA" id="ARBA00022771"/>
    </source>
</evidence>
<keyword evidence="7" id="KW-0479">Metal-binding</keyword>
<organism evidence="19 20">
    <name type="scientific">Helianthus annuus</name>
    <name type="common">Common sunflower</name>
    <dbReference type="NCBI Taxonomy" id="4232"/>
    <lineage>
        <taxon>Eukaryota</taxon>
        <taxon>Viridiplantae</taxon>
        <taxon>Streptophyta</taxon>
        <taxon>Embryophyta</taxon>
        <taxon>Tracheophyta</taxon>
        <taxon>Spermatophyta</taxon>
        <taxon>Magnoliopsida</taxon>
        <taxon>eudicotyledons</taxon>
        <taxon>Gunneridae</taxon>
        <taxon>Pentapetalae</taxon>
        <taxon>asterids</taxon>
        <taxon>campanulids</taxon>
        <taxon>Asterales</taxon>
        <taxon>Asteraceae</taxon>
        <taxon>Asteroideae</taxon>
        <taxon>Heliantheae alliance</taxon>
        <taxon>Heliantheae</taxon>
        <taxon>Helianthus</taxon>
    </lineage>
</organism>
<sequence length="324" mass="37068">MNKMIHASSPEYSHSSHTGNFPFIAVAIIGICATISFLVFYYIFVIKCCLNWHRIDILRRFSLSRSANNHYHHHHPLVPLSPEHTGLDESVIRSIPIFRFRKHKHSDNECAVCLGEFQEDERLRMIPNCAHVFHIDCIDIWLQNNPNCPLCRNSISVSILLHIPIPEHSPRVRNDEENYVVIELHGDNNGGGDGDEGRDMSRERGNLNSGEPVTRKLTEKFRKRYGYNSSMGDECIGVNTRRKGDDQFVIQPIRRSFSMDSASDRQLFLAVQEIRNSLNHVDVIGVNEEWSSNGNSNNNGNRLRRGFFSFGHARSAILPCHLKP</sequence>
<comment type="pathway">
    <text evidence="3">Protein modification; protein ubiquitination.</text>
</comment>
<evidence type="ECO:0000256" key="10">
    <source>
        <dbReference type="ARBA" id="ARBA00022833"/>
    </source>
</evidence>
<reference evidence="18 20" key="1">
    <citation type="journal article" date="2017" name="Nature">
        <title>The sunflower genome provides insights into oil metabolism, flowering and Asterid evolution.</title>
        <authorList>
            <person name="Badouin H."/>
            <person name="Gouzy J."/>
            <person name="Grassa C.J."/>
            <person name="Murat F."/>
            <person name="Staton S.E."/>
            <person name="Cottret L."/>
            <person name="Lelandais-Briere C."/>
            <person name="Owens G.L."/>
            <person name="Carrere S."/>
            <person name="Mayjonade B."/>
            <person name="Legrand L."/>
            <person name="Gill N."/>
            <person name="Kane N.C."/>
            <person name="Bowers J.E."/>
            <person name="Hubner S."/>
            <person name="Bellec A."/>
            <person name="Berard A."/>
            <person name="Berges H."/>
            <person name="Blanchet N."/>
            <person name="Boniface M.C."/>
            <person name="Brunel D."/>
            <person name="Catrice O."/>
            <person name="Chaidir N."/>
            <person name="Claudel C."/>
            <person name="Donnadieu C."/>
            <person name="Faraut T."/>
            <person name="Fievet G."/>
            <person name="Helmstetter N."/>
            <person name="King M."/>
            <person name="Knapp S.J."/>
            <person name="Lai Z."/>
            <person name="Le Paslier M.C."/>
            <person name="Lippi Y."/>
            <person name="Lorenzon L."/>
            <person name="Mandel J.R."/>
            <person name="Marage G."/>
            <person name="Marchand G."/>
            <person name="Marquand E."/>
            <person name="Bret-Mestries E."/>
            <person name="Morien E."/>
            <person name="Nambeesan S."/>
            <person name="Nguyen T."/>
            <person name="Pegot-Espagnet P."/>
            <person name="Pouilly N."/>
            <person name="Raftis F."/>
            <person name="Sallet E."/>
            <person name="Schiex T."/>
            <person name="Thomas J."/>
            <person name="Vandecasteele C."/>
            <person name="Vares D."/>
            <person name="Vear F."/>
            <person name="Vautrin S."/>
            <person name="Crespi M."/>
            <person name="Mangin B."/>
            <person name="Burke J.M."/>
            <person name="Salse J."/>
            <person name="Munos S."/>
            <person name="Vincourt P."/>
            <person name="Rieseberg L.H."/>
            <person name="Langlade N.B."/>
        </authorList>
    </citation>
    <scope>NUCLEOTIDE SEQUENCE [LARGE SCALE GENOMIC DNA]</scope>
    <source>
        <strain evidence="20">cv. SF193</strain>
        <tissue evidence="18">Leaves</tissue>
    </source>
</reference>
<reference evidence="18" key="3">
    <citation type="submission" date="2020-06" db="EMBL/GenBank/DDBJ databases">
        <title>Helianthus annuus Genome sequencing and assembly Release 2.</title>
        <authorList>
            <person name="Gouzy J."/>
            <person name="Langlade N."/>
            <person name="Munos S."/>
        </authorList>
    </citation>
    <scope>NUCLEOTIDE SEQUENCE</scope>
    <source>
        <tissue evidence="18">Leaves</tissue>
    </source>
</reference>
<keyword evidence="20" id="KW-1185">Reference proteome</keyword>
<keyword evidence="8 14" id="KW-0863">Zinc-finger</keyword>
<accession>A0A251S7B1</accession>
<dbReference type="InterPro" id="IPR013083">
    <property type="entry name" value="Znf_RING/FYVE/PHD"/>
</dbReference>
<evidence type="ECO:0000256" key="16">
    <source>
        <dbReference type="SAM" id="Phobius"/>
    </source>
</evidence>
<dbReference type="OrthoDB" id="8062037at2759"/>
<dbReference type="PANTHER" id="PTHR46913:SF1">
    <property type="entry name" value="RING-H2 FINGER PROTEIN ATL16"/>
    <property type="match status" value="1"/>
</dbReference>
<dbReference type="PANTHER" id="PTHR46913">
    <property type="entry name" value="RING-H2 FINGER PROTEIN ATL16"/>
    <property type="match status" value="1"/>
</dbReference>
<dbReference type="OMA" id="RAMHNKE"/>
<dbReference type="GO" id="GO:0016020">
    <property type="term" value="C:membrane"/>
    <property type="evidence" value="ECO:0007669"/>
    <property type="project" value="UniProtKB-SubCell"/>
</dbReference>
<dbReference type="SUPFAM" id="SSF57850">
    <property type="entry name" value="RING/U-box"/>
    <property type="match status" value="1"/>
</dbReference>
<evidence type="ECO:0000256" key="11">
    <source>
        <dbReference type="ARBA" id="ARBA00022989"/>
    </source>
</evidence>
<reference evidence="19" key="2">
    <citation type="submission" date="2017-02" db="EMBL/GenBank/DDBJ databases">
        <title>Sunflower complete genome.</title>
        <authorList>
            <person name="Langlade N."/>
            <person name="Munos S."/>
        </authorList>
    </citation>
    <scope>NUCLEOTIDE SEQUENCE [LARGE SCALE GENOMIC DNA]</scope>
    <source>
        <tissue evidence="19">Leaves</tissue>
    </source>
</reference>
<evidence type="ECO:0000313" key="18">
    <source>
        <dbReference type="EMBL" id="KAF5763168.1"/>
    </source>
</evidence>
<dbReference type="PROSITE" id="PS50089">
    <property type="entry name" value="ZF_RING_2"/>
    <property type="match status" value="1"/>
</dbReference>
<proteinExistence type="inferred from homology"/>
<evidence type="ECO:0000259" key="17">
    <source>
        <dbReference type="PROSITE" id="PS50089"/>
    </source>
</evidence>
<evidence type="ECO:0000256" key="15">
    <source>
        <dbReference type="SAM" id="MobiDB-lite"/>
    </source>
</evidence>
<keyword evidence="10" id="KW-0862">Zinc</keyword>
<dbReference type="GO" id="GO:0061630">
    <property type="term" value="F:ubiquitin protein ligase activity"/>
    <property type="evidence" value="ECO:0007669"/>
    <property type="project" value="UniProtKB-EC"/>
</dbReference>
<keyword evidence="9" id="KW-0833">Ubl conjugation pathway</keyword>
<dbReference type="Gramene" id="mRNA:HanXRQr2_Chr15g0677171">
    <property type="protein sequence ID" value="CDS:HanXRQr2_Chr15g0677171.1"/>
    <property type="gene ID" value="HanXRQr2_Chr15g0677171"/>
</dbReference>
<dbReference type="Proteomes" id="UP000215914">
    <property type="component" value="Chromosome 15"/>
</dbReference>
<dbReference type="InParanoid" id="A0A251S7B1"/>
<dbReference type="FunFam" id="3.30.40.10:FF:000187">
    <property type="entry name" value="E3 ubiquitin-protein ligase ATL6"/>
    <property type="match status" value="1"/>
</dbReference>
<evidence type="ECO:0000256" key="13">
    <source>
        <dbReference type="ARBA" id="ARBA00024209"/>
    </source>
</evidence>
<evidence type="ECO:0000256" key="7">
    <source>
        <dbReference type="ARBA" id="ARBA00022723"/>
    </source>
</evidence>
<evidence type="ECO:0000313" key="19">
    <source>
        <dbReference type="EMBL" id="OTF94145.1"/>
    </source>
</evidence>